<feature type="region of interest" description="Disordered" evidence="1">
    <location>
        <begin position="77"/>
        <end position="104"/>
    </location>
</feature>
<dbReference type="EMBL" id="DVMQ01000017">
    <property type="protein sequence ID" value="HIU24496.1"/>
    <property type="molecule type" value="Genomic_DNA"/>
</dbReference>
<dbReference type="Gene3D" id="1.10.260.40">
    <property type="entry name" value="lambda repressor-like DNA-binding domains"/>
    <property type="match status" value="1"/>
</dbReference>
<feature type="compositionally biased region" description="Basic and acidic residues" evidence="1">
    <location>
        <begin position="92"/>
        <end position="104"/>
    </location>
</feature>
<dbReference type="SMART" id="SM00530">
    <property type="entry name" value="HTH_XRE"/>
    <property type="match status" value="1"/>
</dbReference>
<sequence>MDIELNRIMGENLRTIRIGQGVTQVELARRLHTPQSFVSKIESGERALKLYEVYWYAEALEIPVDELVRRTSNGVCRRPCQPVQRPSQEYISPHEKDLRKNKSA</sequence>
<dbReference type="GO" id="GO:0003677">
    <property type="term" value="F:DNA binding"/>
    <property type="evidence" value="ECO:0007669"/>
    <property type="project" value="InterPro"/>
</dbReference>
<dbReference type="PROSITE" id="PS50943">
    <property type="entry name" value="HTH_CROC1"/>
    <property type="match status" value="1"/>
</dbReference>
<gene>
    <name evidence="3" type="ORF">IAD17_06195</name>
</gene>
<comment type="caution">
    <text evidence="3">The sequence shown here is derived from an EMBL/GenBank/DDBJ whole genome shotgun (WGS) entry which is preliminary data.</text>
</comment>
<dbReference type="SUPFAM" id="SSF47413">
    <property type="entry name" value="lambda repressor-like DNA-binding domains"/>
    <property type="match status" value="1"/>
</dbReference>
<dbReference type="CDD" id="cd00093">
    <property type="entry name" value="HTH_XRE"/>
    <property type="match status" value="1"/>
</dbReference>
<dbReference type="AlphaFoldDB" id="A0A9D1HXF7"/>
<protein>
    <submittedName>
        <fullName evidence="3">Helix-turn-helix transcriptional regulator</fullName>
    </submittedName>
</protein>
<proteinExistence type="predicted"/>
<name>A0A9D1HXF7_9ACTN</name>
<evidence type="ECO:0000256" key="1">
    <source>
        <dbReference type="SAM" id="MobiDB-lite"/>
    </source>
</evidence>
<reference evidence="3" key="2">
    <citation type="journal article" date="2021" name="PeerJ">
        <title>Extensive microbial diversity within the chicken gut microbiome revealed by metagenomics and culture.</title>
        <authorList>
            <person name="Gilroy R."/>
            <person name="Ravi A."/>
            <person name="Getino M."/>
            <person name="Pursley I."/>
            <person name="Horton D.L."/>
            <person name="Alikhan N.F."/>
            <person name="Baker D."/>
            <person name="Gharbi K."/>
            <person name="Hall N."/>
            <person name="Watson M."/>
            <person name="Adriaenssens E.M."/>
            <person name="Foster-Nyarko E."/>
            <person name="Jarju S."/>
            <person name="Secka A."/>
            <person name="Antonio M."/>
            <person name="Oren A."/>
            <person name="Chaudhuri R.R."/>
            <person name="La Ragione R."/>
            <person name="Hildebrand F."/>
            <person name="Pallen M.J."/>
        </authorList>
    </citation>
    <scope>NUCLEOTIDE SEQUENCE</scope>
    <source>
        <strain evidence="3">ChiHjej12B11-29160</strain>
    </source>
</reference>
<dbReference type="InterPro" id="IPR001387">
    <property type="entry name" value="Cro/C1-type_HTH"/>
</dbReference>
<evidence type="ECO:0000313" key="4">
    <source>
        <dbReference type="Proteomes" id="UP000824078"/>
    </source>
</evidence>
<feature type="domain" description="HTH cro/C1-type" evidence="2">
    <location>
        <begin position="13"/>
        <end position="67"/>
    </location>
</feature>
<evidence type="ECO:0000259" key="2">
    <source>
        <dbReference type="PROSITE" id="PS50943"/>
    </source>
</evidence>
<dbReference type="Pfam" id="PF01381">
    <property type="entry name" value="HTH_3"/>
    <property type="match status" value="1"/>
</dbReference>
<reference evidence="3" key="1">
    <citation type="submission" date="2020-10" db="EMBL/GenBank/DDBJ databases">
        <authorList>
            <person name="Gilroy R."/>
        </authorList>
    </citation>
    <scope>NUCLEOTIDE SEQUENCE</scope>
    <source>
        <strain evidence="3">ChiHjej12B11-29160</strain>
    </source>
</reference>
<dbReference type="InterPro" id="IPR010982">
    <property type="entry name" value="Lambda_DNA-bd_dom_sf"/>
</dbReference>
<dbReference type="Proteomes" id="UP000824078">
    <property type="component" value="Unassembled WGS sequence"/>
</dbReference>
<organism evidence="3 4">
    <name type="scientific">Candidatus Coprovicinus avistercoris</name>
    <dbReference type="NCBI Taxonomy" id="2840754"/>
    <lineage>
        <taxon>Bacteria</taxon>
        <taxon>Bacillati</taxon>
        <taxon>Actinomycetota</taxon>
        <taxon>Coriobacteriia</taxon>
        <taxon>Coriobacteriales</taxon>
        <taxon>Coriobacteriaceae</taxon>
        <taxon>Coriobacteriaceae incertae sedis</taxon>
        <taxon>Candidatus Coprovicinus</taxon>
    </lineage>
</organism>
<accession>A0A9D1HXF7</accession>
<evidence type="ECO:0000313" key="3">
    <source>
        <dbReference type="EMBL" id="HIU24496.1"/>
    </source>
</evidence>